<sequence length="289" mass="32960">MFEFNLSPAYIDKYYSCDYLTPEEWEKEKIPNLFLGSIYIIMGLIFLSLYIPVIYVLSRREMLSISSCYPLMLTLSIFDSLTLCVNAISLGIFSIRGDMLCTSFPFVYVTGLGAIFGWCTCTTLCVTLALNRIVEAVNKRLSDFLFKGKKVVFWLVACFGYGMFLGLFTPGIFISPRYNAVFFDPYIGIDKIHARNNDHYINVPHAIHNISICIVLPSLYIILCVFIIFKYKAVSSVNRLSKAQKSLLMQSSLICLMTFGASSLYLYFQFFPVTEALILLAQFLWVGYK</sequence>
<evidence type="ECO:0000313" key="2">
    <source>
        <dbReference type="WBParaSite" id="RSKR_0000883325.1"/>
    </source>
</evidence>
<proteinExistence type="predicted"/>
<accession>A0AC35U9M1</accession>
<organism evidence="1 2">
    <name type="scientific">Rhabditophanes sp. KR3021</name>
    <dbReference type="NCBI Taxonomy" id="114890"/>
    <lineage>
        <taxon>Eukaryota</taxon>
        <taxon>Metazoa</taxon>
        <taxon>Ecdysozoa</taxon>
        <taxon>Nematoda</taxon>
        <taxon>Chromadorea</taxon>
        <taxon>Rhabditida</taxon>
        <taxon>Tylenchina</taxon>
        <taxon>Panagrolaimomorpha</taxon>
        <taxon>Strongyloidoidea</taxon>
        <taxon>Alloionematidae</taxon>
        <taxon>Rhabditophanes</taxon>
    </lineage>
</organism>
<reference evidence="2" key="1">
    <citation type="submission" date="2016-11" db="UniProtKB">
        <authorList>
            <consortium name="WormBaseParasite"/>
        </authorList>
    </citation>
    <scope>IDENTIFICATION</scope>
    <source>
        <strain evidence="2">KR3021</strain>
    </source>
</reference>
<dbReference type="Proteomes" id="UP000095286">
    <property type="component" value="Unplaced"/>
</dbReference>
<dbReference type="WBParaSite" id="RSKR_0000883325.1">
    <property type="protein sequence ID" value="RSKR_0000883325.1"/>
    <property type="gene ID" value="RSKR_0000883325"/>
</dbReference>
<protein>
    <submittedName>
        <fullName evidence="2">G_PROTEIN_RECEP_F1_2 domain-containing protein</fullName>
    </submittedName>
</protein>
<name>A0AC35U9M1_9BILA</name>
<evidence type="ECO:0000313" key="1">
    <source>
        <dbReference type="Proteomes" id="UP000095286"/>
    </source>
</evidence>